<feature type="domain" description="Protein kinase" evidence="1">
    <location>
        <begin position="19"/>
        <end position="247"/>
    </location>
</feature>
<dbReference type="PROSITE" id="PS50011">
    <property type="entry name" value="PROTEIN_KINASE_DOM"/>
    <property type="match status" value="1"/>
</dbReference>
<reference evidence="2 3" key="1">
    <citation type="submission" date="2024-01" db="EMBL/GenBank/DDBJ databases">
        <authorList>
            <person name="Allen C."/>
            <person name="Tagirdzhanova G."/>
        </authorList>
    </citation>
    <scope>NUCLEOTIDE SEQUENCE [LARGE SCALE GENOMIC DNA]</scope>
    <source>
        <strain evidence="2 3">CBS 119000</strain>
    </source>
</reference>
<dbReference type="InterPro" id="IPR000719">
    <property type="entry name" value="Prot_kinase_dom"/>
</dbReference>
<dbReference type="Gene3D" id="1.10.510.10">
    <property type="entry name" value="Transferase(Phosphotransferase) domain 1"/>
    <property type="match status" value="1"/>
</dbReference>
<protein>
    <recommendedName>
        <fullName evidence="1">Protein kinase domain-containing protein</fullName>
    </recommendedName>
</protein>
<evidence type="ECO:0000259" key="1">
    <source>
        <dbReference type="PROSITE" id="PS50011"/>
    </source>
</evidence>
<evidence type="ECO:0000313" key="3">
    <source>
        <dbReference type="Proteomes" id="UP001642502"/>
    </source>
</evidence>
<organism evidence="2 3">
    <name type="scientific">Sporothrix epigloea</name>
    <dbReference type="NCBI Taxonomy" id="1892477"/>
    <lineage>
        <taxon>Eukaryota</taxon>
        <taxon>Fungi</taxon>
        <taxon>Dikarya</taxon>
        <taxon>Ascomycota</taxon>
        <taxon>Pezizomycotina</taxon>
        <taxon>Sordariomycetes</taxon>
        <taxon>Sordariomycetidae</taxon>
        <taxon>Ophiostomatales</taxon>
        <taxon>Ophiostomataceae</taxon>
        <taxon>Sporothrix</taxon>
    </lineage>
</organism>
<keyword evidence="3" id="KW-1185">Reference proteome</keyword>
<comment type="caution">
    <text evidence="2">The sequence shown here is derived from an EMBL/GenBank/DDBJ whole genome shotgun (WGS) entry which is preliminary data.</text>
</comment>
<dbReference type="Pfam" id="PF00069">
    <property type="entry name" value="Pkinase"/>
    <property type="match status" value="1"/>
</dbReference>
<dbReference type="EMBL" id="CAWUON010000045">
    <property type="protein sequence ID" value="CAK7269263.1"/>
    <property type="molecule type" value="Genomic_DNA"/>
</dbReference>
<dbReference type="InterPro" id="IPR045133">
    <property type="entry name" value="IRE1/2-like"/>
</dbReference>
<dbReference type="PANTHER" id="PTHR13954">
    <property type="entry name" value="IRE1-RELATED"/>
    <property type="match status" value="1"/>
</dbReference>
<sequence length="247" mass="28105">MEIYQIDEARETQDGELVFTHANIILRGPNDEFFYATVKDRASASFSVDVSTLQVTPILSDNIWPQYLPHLSVAPSPPPPNSYVKELGELFYDDTAATQQLVSLILHETNICEILKKHPHPNVATYLGCVVQDDKIKGLCFTRYAMTLKERLKMETPFDRQRCIEEVENGIRHLHSLGLVHNDIHPSNIMLDEADHAVIIDFDSCQHEGDKLGNKAGTKEWSNVRATHARRENDFFSLAKVKEHLQL</sequence>
<dbReference type="SUPFAM" id="SSF56112">
    <property type="entry name" value="Protein kinase-like (PK-like)"/>
    <property type="match status" value="1"/>
</dbReference>
<dbReference type="Proteomes" id="UP001642502">
    <property type="component" value="Unassembled WGS sequence"/>
</dbReference>
<proteinExistence type="predicted"/>
<name>A0ABP0DNN0_9PEZI</name>
<accession>A0ABP0DNN0</accession>
<dbReference type="InterPro" id="IPR011009">
    <property type="entry name" value="Kinase-like_dom_sf"/>
</dbReference>
<evidence type="ECO:0000313" key="2">
    <source>
        <dbReference type="EMBL" id="CAK7269263.1"/>
    </source>
</evidence>
<dbReference type="PANTHER" id="PTHR13954:SF6">
    <property type="entry name" value="NON-SPECIFIC SERINE_THREONINE PROTEIN KINASE"/>
    <property type="match status" value="1"/>
</dbReference>
<gene>
    <name evidence="2" type="ORF">SEPCBS119000_003480</name>
</gene>